<feature type="region of interest" description="Disordered" evidence="1">
    <location>
        <begin position="61"/>
        <end position="110"/>
    </location>
</feature>
<accession>A0ABD2VY05</accession>
<evidence type="ECO:0000256" key="1">
    <source>
        <dbReference type="SAM" id="MobiDB-lite"/>
    </source>
</evidence>
<gene>
    <name evidence="2" type="ORF">TKK_019139</name>
</gene>
<comment type="caution">
    <text evidence="2">The sequence shown here is derived from an EMBL/GenBank/DDBJ whole genome shotgun (WGS) entry which is preliminary data.</text>
</comment>
<evidence type="ECO:0000313" key="3">
    <source>
        <dbReference type="Proteomes" id="UP001627154"/>
    </source>
</evidence>
<keyword evidence="3" id="KW-1185">Reference proteome</keyword>
<name>A0ABD2VY05_9HYME</name>
<proteinExistence type="predicted"/>
<evidence type="ECO:0000313" key="2">
    <source>
        <dbReference type="EMBL" id="KAL3385136.1"/>
    </source>
</evidence>
<sequence length="204" mass="24304">MRLRRICPMQPHGERHLSYARIRIYGLYVPDEKGYCNRGTRVKACEAEATSLGHKTKSIKRCRHEAKMRSRERERKRKREEENLRGRTRREKQVDHRVRRPRPRERQTTTTTQGVLYRCLQITRTHTSKSEILESESRSISNPRKRRLAPLYMYVFIGELRLQGRKELVYTRTCCSLYNTCVVVSWLRKRARLGVRRATATSLS</sequence>
<organism evidence="2 3">
    <name type="scientific">Trichogramma kaykai</name>
    <dbReference type="NCBI Taxonomy" id="54128"/>
    <lineage>
        <taxon>Eukaryota</taxon>
        <taxon>Metazoa</taxon>
        <taxon>Ecdysozoa</taxon>
        <taxon>Arthropoda</taxon>
        <taxon>Hexapoda</taxon>
        <taxon>Insecta</taxon>
        <taxon>Pterygota</taxon>
        <taxon>Neoptera</taxon>
        <taxon>Endopterygota</taxon>
        <taxon>Hymenoptera</taxon>
        <taxon>Apocrita</taxon>
        <taxon>Proctotrupomorpha</taxon>
        <taxon>Chalcidoidea</taxon>
        <taxon>Trichogrammatidae</taxon>
        <taxon>Trichogramma</taxon>
    </lineage>
</organism>
<dbReference type="EMBL" id="JBJJXI010000159">
    <property type="protein sequence ID" value="KAL3385136.1"/>
    <property type="molecule type" value="Genomic_DNA"/>
</dbReference>
<reference evidence="2 3" key="1">
    <citation type="journal article" date="2024" name="bioRxiv">
        <title>A reference genome for Trichogramma kaykai: A tiny desert-dwelling parasitoid wasp with competing sex-ratio distorters.</title>
        <authorList>
            <person name="Culotta J."/>
            <person name="Lindsey A.R."/>
        </authorList>
    </citation>
    <scope>NUCLEOTIDE SEQUENCE [LARGE SCALE GENOMIC DNA]</scope>
    <source>
        <strain evidence="2 3">KSX58</strain>
    </source>
</reference>
<feature type="compositionally biased region" description="Basic and acidic residues" evidence="1">
    <location>
        <begin position="65"/>
        <end position="96"/>
    </location>
</feature>
<protein>
    <submittedName>
        <fullName evidence="2">Uncharacterized protein</fullName>
    </submittedName>
</protein>
<dbReference type="Proteomes" id="UP001627154">
    <property type="component" value="Unassembled WGS sequence"/>
</dbReference>
<dbReference type="AlphaFoldDB" id="A0ABD2VY05"/>